<evidence type="ECO:0000313" key="2">
    <source>
        <dbReference type="Proteomes" id="UP000515820"/>
    </source>
</evidence>
<keyword evidence="2" id="KW-1185">Reference proteome</keyword>
<dbReference type="Proteomes" id="UP000515820">
    <property type="component" value="Segment"/>
</dbReference>
<proteinExistence type="predicted"/>
<dbReference type="EMBL" id="MN820898">
    <property type="protein sequence ID" value="QHB80503.1"/>
    <property type="molecule type" value="Genomic_DNA"/>
</dbReference>
<sequence>MQACNFDGAHPVGKPRDWIPELDGECGTIFCFDAVNELIGHNFKYSFYKPTEEDLRVLNAGGALRLGIMCDAHPVFNMLVFGPKLVEALNMVPMWDLGEPMEGTTDVQDPNL</sequence>
<organism evidence="1 2">
    <name type="scientific">Sphingomonas phage vB_StuS_MMDA13</name>
    <dbReference type="NCBI Taxonomy" id="2686378"/>
    <lineage>
        <taxon>Viruses</taxon>
        <taxon>Duplodnaviria</taxon>
        <taxon>Heunggongvirae</taxon>
        <taxon>Uroviricota</taxon>
        <taxon>Caudoviricetes</taxon>
        <taxon>Queuovirinae</taxon>
        <taxon>Torvergatavirus</taxon>
        <taxon>Torvergatavirus MMDA13</taxon>
    </lineage>
</organism>
<reference evidence="1 2" key="1">
    <citation type="journal article" date="2020" name="Viruses">
        <title>Characterization of vB_StuS_MMDA13, a Newly Discovered Bacteriophage Infecting the Agar-Degrading Species Sphingomonas turrisvirgatae.</title>
        <authorList>
            <person name="Marmo P."/>
            <person name="Thaller M.C."/>
            <person name="Di Lallo G."/>
            <person name="Henrici De Angelis L."/>
            <person name="Poerio N."/>
            <person name="De Santis F."/>
            <person name="Fraziano M."/>
            <person name="Migliore L."/>
            <person name="D'Andrea M.M."/>
        </authorList>
    </citation>
    <scope>NUCLEOTIDE SEQUENCE [LARGE SCALE GENOMIC DNA]</scope>
</reference>
<protein>
    <submittedName>
        <fullName evidence="1">Uncharacterized protein</fullName>
    </submittedName>
</protein>
<accession>A0A7G3PKM2</accession>
<evidence type="ECO:0000313" key="1">
    <source>
        <dbReference type="EMBL" id="QHB80503.1"/>
    </source>
</evidence>
<gene>
    <name evidence="1" type="ORF">MMDA13_gp70</name>
</gene>
<name>A0A7G3PKM2_9CAUD</name>